<accession>A0ABV6Q466</accession>
<dbReference type="Proteomes" id="UP001589832">
    <property type="component" value="Unassembled WGS sequence"/>
</dbReference>
<dbReference type="SUPFAM" id="SSF55781">
    <property type="entry name" value="GAF domain-like"/>
    <property type="match status" value="1"/>
</dbReference>
<dbReference type="RefSeq" id="WP_386058234.1">
    <property type="nucleotide sequence ID" value="NZ_JBHLTQ010000001.1"/>
</dbReference>
<organism evidence="1 2">
    <name type="scientific">Winogradskyella pulchriflava</name>
    <dbReference type="NCBI Taxonomy" id="1110688"/>
    <lineage>
        <taxon>Bacteria</taxon>
        <taxon>Pseudomonadati</taxon>
        <taxon>Bacteroidota</taxon>
        <taxon>Flavobacteriia</taxon>
        <taxon>Flavobacteriales</taxon>
        <taxon>Flavobacteriaceae</taxon>
        <taxon>Winogradskyella</taxon>
    </lineage>
</organism>
<reference evidence="1 2" key="1">
    <citation type="submission" date="2024-09" db="EMBL/GenBank/DDBJ databases">
        <authorList>
            <person name="Sun Q."/>
            <person name="Mori K."/>
        </authorList>
    </citation>
    <scope>NUCLEOTIDE SEQUENCE [LARGE SCALE GENOMIC DNA]</scope>
    <source>
        <strain evidence="1 2">NCAIM B.02481</strain>
    </source>
</reference>
<proteinExistence type="predicted"/>
<sequence length="792" mass="92294">MDINDNIESPFILKVSFNKLLNQYEELIRADNDFIAANARRVLKIAEDNPILREGFSDVSLFQTYEKEIAGILQDSFSPILSKNEIKTASIPFHNVVFNASERFKSIIKTAGEDFKLEIKNIPEDQTYIIACTIILGFCYGYDLNFKRPFFYEIPDAKGVKRYYKILYNADFTEIVPSADAPKITDKDYEELLDNFENIELWKEKFPPHSYNFKGFVISNMFDVTDDQSISNIKSSLIGEAKRKDESFMKNFQNIFRSLLGLNDIQVGFSIYNKRDDTFERVYGAGMNSFLLNNLETTQCSDALCKWSYNRLLKEKKYFSVSDVNKMFEKSEGQAPHVKILMDQGIQSAIFAPIANDYQLLGVLELVSAKPKVLNSINANKLEDVMPFIVSAVERSKKDEENLIEAIIQKECTSIHSSVHWKFAEEARRYIKAEMNTGVTPTFKKIAFDNVYPLFGQIDVKGSSNARNSATQKDLALQLSLVEKILDQTIEDKSLPIYEQIKYQVLEFSSGLNENFKVDSEHDITTFLKEEVKPVLQLIKDTQPFIKEDIEDYFSKVDTDLEVIYFYRKHYDDTVKLINSNMSSIIDEKQIEAQKMYPHFFERFKTDGVEHNMYIGESITKQDSFNMIYLYNLRLWQLQVMCEMENEYYQNQNEYPIALDVASMILVFNQPLSIRFRMDEKRFDVDGTYNARYEVVKKRVDKAFIKGTEERITQKGKLTIVYSQKDDEEEYVRYIRFLQSKKVLNTDLEYLELEDLQAITGLKALRVSILYHENNDDKVFYTYDDLMETIKS</sequence>
<gene>
    <name evidence="1" type="ORF">ACFFGA_00760</name>
</gene>
<protein>
    <submittedName>
        <fullName evidence="1">GAF domain-containing protein</fullName>
    </submittedName>
</protein>
<evidence type="ECO:0000313" key="2">
    <source>
        <dbReference type="Proteomes" id="UP001589832"/>
    </source>
</evidence>
<comment type="caution">
    <text evidence="1">The sequence shown here is derived from an EMBL/GenBank/DDBJ whole genome shotgun (WGS) entry which is preliminary data.</text>
</comment>
<name>A0ABV6Q466_9FLAO</name>
<evidence type="ECO:0000313" key="1">
    <source>
        <dbReference type="EMBL" id="MFC0603069.1"/>
    </source>
</evidence>
<dbReference type="EMBL" id="JBHLTQ010000001">
    <property type="protein sequence ID" value="MFC0603069.1"/>
    <property type="molecule type" value="Genomic_DNA"/>
</dbReference>
<keyword evidence="2" id="KW-1185">Reference proteome</keyword>